<reference evidence="3 4" key="1">
    <citation type="submission" date="2014-01" db="EMBL/GenBank/DDBJ databases">
        <title>Plasmidome dynamics in the species complex Clostridium novyi sensu lato converts strains of independent lineages into distinctly different pathogens.</title>
        <authorList>
            <person name="Skarin H."/>
            <person name="Segerman B."/>
        </authorList>
    </citation>
    <scope>NUCLEOTIDE SEQUENCE [LARGE SCALE GENOMIC DNA]</scope>
    <source>
        <strain evidence="3 4">DC5</strain>
    </source>
</reference>
<evidence type="ECO:0000259" key="2">
    <source>
        <dbReference type="PROSITE" id="PS50883"/>
    </source>
</evidence>
<dbReference type="CDD" id="cd01948">
    <property type="entry name" value="EAL"/>
    <property type="match status" value="1"/>
</dbReference>
<proteinExistence type="predicted"/>
<dbReference type="PANTHER" id="PTHR33121">
    <property type="entry name" value="CYCLIC DI-GMP PHOSPHODIESTERASE PDEF"/>
    <property type="match status" value="1"/>
</dbReference>
<dbReference type="CDD" id="cd18773">
    <property type="entry name" value="PDC1_HK_sensor"/>
    <property type="match status" value="1"/>
</dbReference>
<keyword evidence="3" id="KW-0808">Transferase</keyword>
<protein>
    <submittedName>
        <fullName evidence="3">Histidine kinase</fullName>
    </submittedName>
</protein>
<gene>
    <name evidence="3" type="ORF">Z955_01585</name>
</gene>
<dbReference type="Pfam" id="PF00563">
    <property type="entry name" value="EAL"/>
    <property type="match status" value="1"/>
</dbReference>
<dbReference type="EMBL" id="JDRY01000008">
    <property type="protein sequence ID" value="KGN01253.1"/>
    <property type="molecule type" value="Genomic_DNA"/>
</dbReference>
<organism evidence="3 4">
    <name type="scientific">Clostridium botulinum C/D str. DC5</name>
    <dbReference type="NCBI Taxonomy" id="1443128"/>
    <lineage>
        <taxon>Bacteria</taxon>
        <taxon>Bacillati</taxon>
        <taxon>Bacillota</taxon>
        <taxon>Clostridia</taxon>
        <taxon>Eubacteriales</taxon>
        <taxon>Clostridiaceae</taxon>
        <taxon>Clostridium</taxon>
    </lineage>
</organism>
<evidence type="ECO:0000313" key="3">
    <source>
        <dbReference type="EMBL" id="KGN01253.1"/>
    </source>
</evidence>
<dbReference type="AlphaFoldDB" id="A0A0A0IK23"/>
<dbReference type="SUPFAM" id="SSF103190">
    <property type="entry name" value="Sensory domain-like"/>
    <property type="match status" value="1"/>
</dbReference>
<dbReference type="RefSeq" id="WP_039257515.1">
    <property type="nucleotide sequence ID" value="NZ_JDRY01000008.1"/>
</dbReference>
<dbReference type="PROSITE" id="PS50883">
    <property type="entry name" value="EAL"/>
    <property type="match status" value="1"/>
</dbReference>
<dbReference type="SUPFAM" id="SSF141868">
    <property type="entry name" value="EAL domain-like"/>
    <property type="match status" value="1"/>
</dbReference>
<sequence length="410" mass="46837">MQNNINIKQIIEDKNLQLTFEPVVSIIKQSIIGFKVSSVGCYKNEEFISIDKLMKVAEKDNLSIELDRLYREKAVEIFAGIYSKNKELLLFININASLISKFVGSGIIMELIDVYNINPENIVLEIVEDKVDDIEGLRNFINFYRSKGFLVSLSDIGYGLANLDKISYVEPDIIKISGVITENISSDYYKQEIFKALVNLSKNIGALVIGDGIKSNIESLTAMELGADMLGGSHFGNCEIINDEFIVNAQDNIVKIAKEYENYMMEKAKLEKHRYKNYEKVIKKVIQELSITDEEELDDKLSKIIDSYDDFECIYLLNEKGVQITDTFTYYKNMMPQKALIFSPAKKGTKHSLKKYYYFLKNMALRKYVTEPYISLATGNLCITISSVFEGINNKKYILCIDFNPNDISL</sequence>
<dbReference type="InterPro" id="IPR035919">
    <property type="entry name" value="EAL_sf"/>
</dbReference>
<feature type="domain" description="EAL" evidence="2">
    <location>
        <begin position="1"/>
        <end position="252"/>
    </location>
</feature>
<evidence type="ECO:0000313" key="4">
    <source>
        <dbReference type="Proteomes" id="UP000030014"/>
    </source>
</evidence>
<dbReference type="InterPro" id="IPR029151">
    <property type="entry name" value="Sensor-like_sf"/>
</dbReference>
<dbReference type="SMART" id="SM00052">
    <property type="entry name" value="EAL"/>
    <property type="match status" value="1"/>
</dbReference>
<dbReference type="Gene3D" id="3.30.450.20">
    <property type="entry name" value="PAS domain"/>
    <property type="match status" value="1"/>
</dbReference>
<dbReference type="GO" id="GO:0016301">
    <property type="term" value="F:kinase activity"/>
    <property type="evidence" value="ECO:0007669"/>
    <property type="project" value="UniProtKB-KW"/>
</dbReference>
<name>A0A0A0IK23_CLOBO</name>
<keyword evidence="3" id="KW-0418">Kinase</keyword>
<dbReference type="InterPro" id="IPR050706">
    <property type="entry name" value="Cyclic-di-GMP_PDE-like"/>
</dbReference>
<accession>A0A0A0IK23</accession>
<dbReference type="InterPro" id="IPR001633">
    <property type="entry name" value="EAL_dom"/>
</dbReference>
<evidence type="ECO:0000256" key="1">
    <source>
        <dbReference type="SAM" id="Coils"/>
    </source>
</evidence>
<keyword evidence="1" id="KW-0175">Coiled coil</keyword>
<dbReference type="PANTHER" id="PTHR33121:SF76">
    <property type="entry name" value="SIGNALING PROTEIN"/>
    <property type="match status" value="1"/>
</dbReference>
<dbReference type="GO" id="GO:0071111">
    <property type="term" value="F:cyclic-guanylate-specific phosphodiesterase activity"/>
    <property type="evidence" value="ECO:0007669"/>
    <property type="project" value="InterPro"/>
</dbReference>
<dbReference type="Proteomes" id="UP000030014">
    <property type="component" value="Unassembled WGS sequence"/>
</dbReference>
<comment type="caution">
    <text evidence="3">The sequence shown here is derived from an EMBL/GenBank/DDBJ whole genome shotgun (WGS) entry which is preliminary data.</text>
</comment>
<dbReference type="Gene3D" id="3.20.20.450">
    <property type="entry name" value="EAL domain"/>
    <property type="match status" value="1"/>
</dbReference>
<feature type="coiled-coil region" evidence="1">
    <location>
        <begin position="246"/>
        <end position="295"/>
    </location>
</feature>